<dbReference type="SUPFAM" id="SSF56112">
    <property type="entry name" value="Protein kinase-like (PK-like)"/>
    <property type="match status" value="1"/>
</dbReference>
<evidence type="ECO:0000256" key="6">
    <source>
        <dbReference type="ARBA" id="ARBA00022840"/>
    </source>
</evidence>
<name>A0ABQ9FSG7_TEGGR</name>
<keyword evidence="2" id="KW-0723">Serine/threonine-protein kinase</keyword>
<evidence type="ECO:0000313" key="9">
    <source>
        <dbReference type="EMBL" id="KAJ8319121.1"/>
    </source>
</evidence>
<evidence type="ECO:0000256" key="4">
    <source>
        <dbReference type="ARBA" id="ARBA00022741"/>
    </source>
</evidence>
<feature type="compositionally biased region" description="Polar residues" evidence="7">
    <location>
        <begin position="115"/>
        <end position="141"/>
    </location>
</feature>
<feature type="compositionally biased region" description="Polar residues" evidence="7">
    <location>
        <begin position="228"/>
        <end position="239"/>
    </location>
</feature>
<evidence type="ECO:0000256" key="3">
    <source>
        <dbReference type="ARBA" id="ARBA00022679"/>
    </source>
</evidence>
<keyword evidence="10" id="KW-1185">Reference proteome</keyword>
<sequence length="239" mass="27110">MEGPVDVWAIGCLIAEMLTGEPLFPGDSDIDQLYHIVKCFGNLTPRHKEVFLKNPLFVGMRLPEVKEISPLEKKFPRISSNSLDIMKDHAKATEEKRKKVIETDKTVKKTNNTNSIPSNVSLPPAGGNSNNQINKPIGDNNNVEKIDKSEKDKKVDKKHIEKNEKHVTEKHEKHSVEKHEKHQNNEKHEKHEQEHNEKENEHTHLKEISSSSTGIPPIHNTGPPLHTPTPQQSMPSISR</sequence>
<feature type="compositionally biased region" description="Basic and acidic residues" evidence="7">
    <location>
        <begin position="142"/>
        <end position="207"/>
    </location>
</feature>
<protein>
    <recommendedName>
        <fullName evidence="8">Protein kinase domain-containing protein</fullName>
    </recommendedName>
</protein>
<evidence type="ECO:0000313" key="10">
    <source>
        <dbReference type="Proteomes" id="UP001217089"/>
    </source>
</evidence>
<reference evidence="9 10" key="1">
    <citation type="submission" date="2022-12" db="EMBL/GenBank/DDBJ databases">
        <title>Chromosome-level genome of Tegillarca granosa.</title>
        <authorList>
            <person name="Kim J."/>
        </authorList>
    </citation>
    <scope>NUCLEOTIDE SEQUENCE [LARGE SCALE GENOMIC DNA]</scope>
    <source>
        <strain evidence="9">Teg-2019</strain>
        <tissue evidence="9">Adductor muscle</tissue>
    </source>
</reference>
<comment type="caution">
    <text evidence="9">The sequence shown here is derived from an EMBL/GenBank/DDBJ whole genome shotgun (WGS) entry which is preliminary data.</text>
</comment>
<keyword evidence="5" id="KW-0418">Kinase</keyword>
<dbReference type="InterPro" id="IPR011009">
    <property type="entry name" value="Kinase-like_dom_sf"/>
</dbReference>
<proteinExistence type="inferred from homology"/>
<dbReference type="InterPro" id="IPR050591">
    <property type="entry name" value="GSK-3"/>
</dbReference>
<dbReference type="PROSITE" id="PS50011">
    <property type="entry name" value="PROTEIN_KINASE_DOM"/>
    <property type="match status" value="1"/>
</dbReference>
<dbReference type="PANTHER" id="PTHR24057">
    <property type="entry name" value="GLYCOGEN SYNTHASE KINASE-3 ALPHA"/>
    <property type="match status" value="1"/>
</dbReference>
<keyword evidence="4" id="KW-0547">Nucleotide-binding</keyword>
<dbReference type="InterPro" id="IPR000719">
    <property type="entry name" value="Prot_kinase_dom"/>
</dbReference>
<keyword evidence="6" id="KW-0067">ATP-binding</keyword>
<organism evidence="9 10">
    <name type="scientific">Tegillarca granosa</name>
    <name type="common">Malaysian cockle</name>
    <name type="synonym">Anadara granosa</name>
    <dbReference type="NCBI Taxonomy" id="220873"/>
    <lineage>
        <taxon>Eukaryota</taxon>
        <taxon>Metazoa</taxon>
        <taxon>Spiralia</taxon>
        <taxon>Lophotrochozoa</taxon>
        <taxon>Mollusca</taxon>
        <taxon>Bivalvia</taxon>
        <taxon>Autobranchia</taxon>
        <taxon>Pteriomorphia</taxon>
        <taxon>Arcoida</taxon>
        <taxon>Arcoidea</taxon>
        <taxon>Arcidae</taxon>
        <taxon>Tegillarca</taxon>
    </lineage>
</organism>
<comment type="similarity">
    <text evidence="1">Belongs to the protein kinase superfamily. CMGC Ser/Thr protein kinase family. GSK-3 subfamily.</text>
</comment>
<dbReference type="PANTHER" id="PTHR24057:SF0">
    <property type="entry name" value="PROTEIN KINASE SHAGGY-RELATED"/>
    <property type="match status" value="1"/>
</dbReference>
<evidence type="ECO:0000256" key="2">
    <source>
        <dbReference type="ARBA" id="ARBA00022527"/>
    </source>
</evidence>
<evidence type="ECO:0000256" key="7">
    <source>
        <dbReference type="SAM" id="MobiDB-lite"/>
    </source>
</evidence>
<dbReference type="Gene3D" id="1.10.510.10">
    <property type="entry name" value="Transferase(Phosphotransferase) domain 1"/>
    <property type="match status" value="1"/>
</dbReference>
<evidence type="ECO:0000256" key="1">
    <source>
        <dbReference type="ARBA" id="ARBA00005527"/>
    </source>
</evidence>
<dbReference type="EMBL" id="JARBDR010000214">
    <property type="protein sequence ID" value="KAJ8319121.1"/>
    <property type="molecule type" value="Genomic_DNA"/>
</dbReference>
<gene>
    <name evidence="9" type="ORF">KUTeg_004212</name>
</gene>
<evidence type="ECO:0000259" key="8">
    <source>
        <dbReference type="PROSITE" id="PS50011"/>
    </source>
</evidence>
<accession>A0ABQ9FSG7</accession>
<feature type="domain" description="Protein kinase" evidence="8">
    <location>
        <begin position="1"/>
        <end position="107"/>
    </location>
</feature>
<keyword evidence="3" id="KW-0808">Transferase</keyword>
<dbReference type="Proteomes" id="UP001217089">
    <property type="component" value="Unassembled WGS sequence"/>
</dbReference>
<evidence type="ECO:0000256" key="5">
    <source>
        <dbReference type="ARBA" id="ARBA00022777"/>
    </source>
</evidence>
<feature type="region of interest" description="Disordered" evidence="7">
    <location>
        <begin position="102"/>
        <end position="239"/>
    </location>
</feature>